<keyword evidence="2" id="KW-1185">Reference proteome</keyword>
<accession>A0ABR3GBN6</accession>
<sequence>MNLRVLPPVVGFFDTRAPVGPPRTHIRLPNPISISSMLNHTHTHPFGTNRHSVGLVSIASMLNSQTPPVKLPRLVLTGMDIPDCDIPELELGNLGEPAVKFTSINKGPNHFPSHSEDLELLATSARAYRFEPTTTVTTTPLPLPSELKSQWNSSKEECGLEPWVVSFINRYRSALFPGLSNTKQLFQRSDNETGHGKFSNSHGVWPLSGIQKNRKFRVRNRRPRFGSEIFRSENTSELVLEDHDLSYPSPDLHSITALPRLVRPTLGLVSGFRSLWDIPDPILGDRYTLSSTIDHSMLVTRFPRRSASFPLTAEDSEFSFTGPWEESMSDC</sequence>
<gene>
    <name evidence="1" type="ORF">Q9L58_007781</name>
</gene>
<proteinExistence type="predicted"/>
<reference evidence="1 2" key="1">
    <citation type="submission" date="2024-02" db="EMBL/GenBank/DDBJ databases">
        <title>Discinaceae phylogenomics.</title>
        <authorList>
            <person name="Dirks A.C."/>
            <person name="James T.Y."/>
        </authorList>
    </citation>
    <scope>NUCLEOTIDE SEQUENCE [LARGE SCALE GENOMIC DNA]</scope>
    <source>
        <strain evidence="1 2">ACD0624</strain>
    </source>
</reference>
<evidence type="ECO:0000313" key="2">
    <source>
        <dbReference type="Proteomes" id="UP001447188"/>
    </source>
</evidence>
<dbReference type="EMBL" id="JBBBZM010000129">
    <property type="protein sequence ID" value="KAL0633345.1"/>
    <property type="molecule type" value="Genomic_DNA"/>
</dbReference>
<organism evidence="1 2">
    <name type="scientific">Discina gigas</name>
    <dbReference type="NCBI Taxonomy" id="1032678"/>
    <lineage>
        <taxon>Eukaryota</taxon>
        <taxon>Fungi</taxon>
        <taxon>Dikarya</taxon>
        <taxon>Ascomycota</taxon>
        <taxon>Pezizomycotina</taxon>
        <taxon>Pezizomycetes</taxon>
        <taxon>Pezizales</taxon>
        <taxon>Discinaceae</taxon>
        <taxon>Discina</taxon>
    </lineage>
</organism>
<comment type="caution">
    <text evidence="1">The sequence shown here is derived from an EMBL/GenBank/DDBJ whole genome shotgun (WGS) entry which is preliminary data.</text>
</comment>
<name>A0ABR3GBN6_9PEZI</name>
<protein>
    <submittedName>
        <fullName evidence="1">Uncharacterized protein</fullName>
    </submittedName>
</protein>
<dbReference type="Proteomes" id="UP001447188">
    <property type="component" value="Unassembled WGS sequence"/>
</dbReference>
<evidence type="ECO:0000313" key="1">
    <source>
        <dbReference type="EMBL" id="KAL0633345.1"/>
    </source>
</evidence>